<dbReference type="AlphaFoldDB" id="A0A484UEY5"/>
<dbReference type="InterPro" id="IPR009078">
    <property type="entry name" value="Ferritin-like_SF"/>
</dbReference>
<dbReference type="InterPro" id="IPR012347">
    <property type="entry name" value="Ferritin-like"/>
</dbReference>
<accession>A0A484UEY5</accession>
<organism evidence="1">
    <name type="scientific">plant metagenome</name>
    <dbReference type="NCBI Taxonomy" id="1297885"/>
    <lineage>
        <taxon>unclassified sequences</taxon>
        <taxon>metagenomes</taxon>
        <taxon>organismal metagenomes</taxon>
    </lineage>
</organism>
<dbReference type="EMBL" id="CAADIM010000026">
    <property type="protein sequence ID" value="VFR85236.1"/>
    <property type="molecule type" value="Genomic_DNA"/>
</dbReference>
<sequence length="172" mass="19135">MTRHDDDRIKHLHDWLRDAHAMEEQAETMLKGMAGRLEHYPELKARIEQHVVETQAQARLLKECIERVGASTSTLKDMGGKLMANAQALSGMFASDEVVKGALFSYAFEHMEIASYRSLIAAANAVGDAQTAATCTRILREEEAMASWLEEHLPAITEQFLANARAGQPAKR</sequence>
<evidence type="ECO:0000313" key="2">
    <source>
        <dbReference type="EMBL" id="VFR94238.1"/>
    </source>
</evidence>
<proteinExistence type="predicted"/>
<dbReference type="CDD" id="cd00657">
    <property type="entry name" value="Ferritin_like"/>
    <property type="match status" value="1"/>
</dbReference>
<name>A0A484UEY5_9ZZZZ</name>
<protein>
    <submittedName>
        <fullName evidence="1">Protein yciE</fullName>
    </submittedName>
</protein>
<dbReference type="EMBL" id="CAADIN010000032">
    <property type="protein sequence ID" value="VFR94238.1"/>
    <property type="molecule type" value="Genomic_DNA"/>
</dbReference>
<evidence type="ECO:0000313" key="1">
    <source>
        <dbReference type="EMBL" id="VFR85236.1"/>
    </source>
</evidence>
<dbReference type="InterPro" id="IPR010287">
    <property type="entry name" value="DUF892_YciF-like"/>
</dbReference>
<reference evidence="1" key="1">
    <citation type="submission" date="2019-03" db="EMBL/GenBank/DDBJ databases">
        <authorList>
            <person name="Danneels B."/>
        </authorList>
    </citation>
    <scope>NUCLEOTIDE SEQUENCE</scope>
</reference>
<gene>
    <name evidence="1" type="ORF">ISE1_0113</name>
    <name evidence="2" type="ORF">ISE2_0154</name>
</gene>
<dbReference type="Pfam" id="PF05974">
    <property type="entry name" value="DUF892"/>
    <property type="match status" value="1"/>
</dbReference>
<dbReference type="SUPFAM" id="SSF47240">
    <property type="entry name" value="Ferritin-like"/>
    <property type="match status" value="1"/>
</dbReference>
<dbReference type="Gene3D" id="1.20.1260.10">
    <property type="match status" value="1"/>
</dbReference>